<evidence type="ECO:0000313" key="1">
    <source>
        <dbReference type="EMBL" id="KAK9130303.1"/>
    </source>
</evidence>
<comment type="caution">
    <text evidence="1">The sequence shown here is derived from an EMBL/GenBank/DDBJ whole genome shotgun (WGS) entry which is preliminary data.</text>
</comment>
<dbReference type="AlphaFoldDB" id="A0AAP0JA91"/>
<accession>A0AAP0JA91</accession>
<dbReference type="Proteomes" id="UP001417504">
    <property type="component" value="Unassembled WGS sequence"/>
</dbReference>
<name>A0AAP0JA91_9MAGN</name>
<dbReference type="EMBL" id="JBBNAE010000004">
    <property type="protein sequence ID" value="KAK9130303.1"/>
    <property type="molecule type" value="Genomic_DNA"/>
</dbReference>
<reference evidence="1 2" key="1">
    <citation type="submission" date="2024-01" db="EMBL/GenBank/DDBJ databases">
        <title>Genome assemblies of Stephania.</title>
        <authorList>
            <person name="Yang L."/>
        </authorList>
    </citation>
    <scope>NUCLEOTIDE SEQUENCE [LARGE SCALE GENOMIC DNA]</scope>
    <source>
        <strain evidence="1">QJT</strain>
        <tissue evidence="1">Leaf</tissue>
    </source>
</reference>
<gene>
    <name evidence="1" type="ORF">Sjap_010790</name>
</gene>
<sequence length="93" mass="10331">MFVLSTSNHFFYLSFTSNLHACSSDSSTRILRKASMTPLLTLFVSSNAYSSGISSISGMIQEVLDRHLGMWEKYCVHSCFVIPKGFSLPKVVS</sequence>
<evidence type="ECO:0000313" key="2">
    <source>
        <dbReference type="Proteomes" id="UP001417504"/>
    </source>
</evidence>
<keyword evidence="2" id="KW-1185">Reference proteome</keyword>
<protein>
    <submittedName>
        <fullName evidence="1">Uncharacterized protein</fullName>
    </submittedName>
</protein>
<organism evidence="1 2">
    <name type="scientific">Stephania japonica</name>
    <dbReference type="NCBI Taxonomy" id="461633"/>
    <lineage>
        <taxon>Eukaryota</taxon>
        <taxon>Viridiplantae</taxon>
        <taxon>Streptophyta</taxon>
        <taxon>Embryophyta</taxon>
        <taxon>Tracheophyta</taxon>
        <taxon>Spermatophyta</taxon>
        <taxon>Magnoliopsida</taxon>
        <taxon>Ranunculales</taxon>
        <taxon>Menispermaceae</taxon>
        <taxon>Menispermoideae</taxon>
        <taxon>Cissampelideae</taxon>
        <taxon>Stephania</taxon>
    </lineage>
</organism>
<proteinExistence type="predicted"/>